<feature type="coiled-coil region" evidence="1">
    <location>
        <begin position="41"/>
        <end position="138"/>
    </location>
</feature>
<evidence type="ECO:0000313" key="3">
    <source>
        <dbReference type="EMBL" id="KAK7080083.1"/>
    </source>
</evidence>
<keyword evidence="4" id="KW-1185">Reference proteome</keyword>
<dbReference type="AlphaFoldDB" id="A0AAN8XGU1"/>
<evidence type="ECO:0000313" key="4">
    <source>
        <dbReference type="Proteomes" id="UP001381693"/>
    </source>
</evidence>
<feature type="non-terminal residue" evidence="3">
    <location>
        <position position="317"/>
    </location>
</feature>
<reference evidence="3 4" key="1">
    <citation type="submission" date="2023-11" db="EMBL/GenBank/DDBJ databases">
        <title>Halocaridina rubra genome assembly.</title>
        <authorList>
            <person name="Smith C."/>
        </authorList>
    </citation>
    <scope>NUCLEOTIDE SEQUENCE [LARGE SCALE GENOMIC DNA]</scope>
    <source>
        <strain evidence="3">EP-1</strain>
        <tissue evidence="3">Whole</tissue>
    </source>
</reference>
<dbReference type="EMBL" id="JAXCGZ010006140">
    <property type="protein sequence ID" value="KAK7080083.1"/>
    <property type="molecule type" value="Genomic_DNA"/>
</dbReference>
<keyword evidence="1" id="KW-0175">Coiled coil</keyword>
<dbReference type="Proteomes" id="UP001381693">
    <property type="component" value="Unassembled WGS sequence"/>
</dbReference>
<name>A0AAN8XGU1_HALRR</name>
<organism evidence="3 4">
    <name type="scientific">Halocaridina rubra</name>
    <name type="common">Hawaiian red shrimp</name>
    <dbReference type="NCBI Taxonomy" id="373956"/>
    <lineage>
        <taxon>Eukaryota</taxon>
        <taxon>Metazoa</taxon>
        <taxon>Ecdysozoa</taxon>
        <taxon>Arthropoda</taxon>
        <taxon>Crustacea</taxon>
        <taxon>Multicrustacea</taxon>
        <taxon>Malacostraca</taxon>
        <taxon>Eumalacostraca</taxon>
        <taxon>Eucarida</taxon>
        <taxon>Decapoda</taxon>
        <taxon>Pleocyemata</taxon>
        <taxon>Caridea</taxon>
        <taxon>Atyoidea</taxon>
        <taxon>Atyidae</taxon>
        <taxon>Halocaridina</taxon>
    </lineage>
</organism>
<protein>
    <submittedName>
        <fullName evidence="3">Uncharacterized protein</fullName>
    </submittedName>
</protein>
<sequence length="317" mass="37154">MDNGPVHPLGAEGLTIHYDSIKVKFLPPNTIPILQPMDQQIEHLTNELTRMRDNMKSEKSEAYKWKDLVKELRSLVDGKNDEIERKKQEVESLRESLKSTQNGLDHTADRLQRGIEENENLCCRIRELERNMQENVRRASSTLSISSSRERFSSRKNLPRIDSLSDLTNFEVSLEPELLDKEQLVDEYSELRMRFEKAINEIKAQKREIREIQNQQDDMELSNLKLKQDLKGSEGDFNSQLNLMTLRIQDLTNKLTNSEKQVRLLKQKVSRAESRDRRRTQSLKGRESFTLSRDMEMKLSQLESKIEQLIKPESRVD</sequence>
<dbReference type="Gene3D" id="1.20.5.1700">
    <property type="match status" value="1"/>
</dbReference>
<comment type="caution">
    <text evidence="3">The sequence shown here is derived from an EMBL/GenBank/DDBJ whole genome shotgun (WGS) entry which is preliminary data.</text>
</comment>
<dbReference type="SUPFAM" id="SSF58100">
    <property type="entry name" value="Bacterial hemolysins"/>
    <property type="match status" value="1"/>
</dbReference>
<proteinExistence type="predicted"/>
<evidence type="ECO:0000256" key="2">
    <source>
        <dbReference type="SAM" id="MobiDB-lite"/>
    </source>
</evidence>
<feature type="region of interest" description="Disordered" evidence="2">
    <location>
        <begin position="266"/>
        <end position="290"/>
    </location>
</feature>
<evidence type="ECO:0000256" key="1">
    <source>
        <dbReference type="SAM" id="Coils"/>
    </source>
</evidence>
<gene>
    <name evidence="3" type="ORF">SK128_023692</name>
</gene>
<accession>A0AAN8XGU1</accession>